<keyword evidence="5" id="KW-1185">Reference proteome</keyword>
<feature type="signal peptide" evidence="2">
    <location>
        <begin position="1"/>
        <end position="22"/>
    </location>
</feature>
<sequence length="176" mass="17579">MKKKLIASGFIVAATMHGVAVAADGTINFRGVITGAACSVVPSSQNMTVPLGIVSTNMLTAPGAKSTPAEFRVQLVGCDLSTATNAVIKFQGTPNEQEAGLLKVGVGSASAATGVGVGIADARSGGEIKLGDSASIKLAAGTTNLDFQAYYKVAAGVKAVTPGDANAVAQFMITYN</sequence>
<organism evidence="4 5">
    <name type="scientific">Burkholderia pyrrocinia</name>
    <name type="common">Pseudomonas pyrrocinia</name>
    <dbReference type="NCBI Taxonomy" id="60550"/>
    <lineage>
        <taxon>Bacteria</taxon>
        <taxon>Pseudomonadati</taxon>
        <taxon>Pseudomonadota</taxon>
        <taxon>Betaproteobacteria</taxon>
        <taxon>Burkholderiales</taxon>
        <taxon>Burkholderiaceae</taxon>
        <taxon>Burkholderia</taxon>
        <taxon>Burkholderia cepacia complex</taxon>
    </lineage>
</organism>
<evidence type="ECO:0000313" key="4">
    <source>
        <dbReference type="EMBL" id="WZW56687.1"/>
    </source>
</evidence>
<name>A0ABZ3BN67_BURPY</name>
<dbReference type="Proteomes" id="UP001484179">
    <property type="component" value="Chromosome 2"/>
</dbReference>
<dbReference type="RefSeq" id="WP_342310543.1">
    <property type="nucleotide sequence ID" value="NZ_CP150850.1"/>
</dbReference>
<evidence type="ECO:0000313" key="5">
    <source>
        <dbReference type="Proteomes" id="UP001484179"/>
    </source>
</evidence>
<dbReference type="InterPro" id="IPR000259">
    <property type="entry name" value="Adhesion_dom_fimbrial"/>
</dbReference>
<dbReference type="EMBL" id="CP150850">
    <property type="protein sequence ID" value="WZW56687.1"/>
    <property type="molecule type" value="Genomic_DNA"/>
</dbReference>
<dbReference type="PANTHER" id="PTHR33420">
    <property type="entry name" value="FIMBRIAL SUBUNIT ELFA-RELATED"/>
    <property type="match status" value="1"/>
</dbReference>
<accession>A0ABZ3BN67</accession>
<reference evidence="4 5" key="1">
    <citation type="submission" date="2024-04" db="EMBL/GenBank/DDBJ databases">
        <title>Biological Control Activity of Plant Growth Promoting Rhizobacteria Burkholderia pyrrocinia BX1 against Tobacco black shank Introduction Tobacco black shank (TBS) caused by the oomycete Phytophthora. nicotianae (P. nicotianae) has become a destructive soil.</title>
        <authorList>
            <person name="Liu X."/>
            <person name="Shu C."/>
        </authorList>
    </citation>
    <scope>NUCLEOTIDE SEQUENCE [LARGE SCALE GENOMIC DNA]</scope>
    <source>
        <strain evidence="4 5">BX1</strain>
    </source>
</reference>
<keyword evidence="1 2" id="KW-0732">Signal</keyword>
<dbReference type="InterPro" id="IPR036937">
    <property type="entry name" value="Adhesion_dom_fimbrial_sf"/>
</dbReference>
<dbReference type="InterPro" id="IPR008966">
    <property type="entry name" value="Adhesion_dom_sf"/>
</dbReference>
<feature type="domain" description="Fimbrial-type adhesion" evidence="3">
    <location>
        <begin position="27"/>
        <end position="175"/>
    </location>
</feature>
<protein>
    <submittedName>
        <fullName evidence="4">Fimbrial protein</fullName>
    </submittedName>
</protein>
<dbReference type="Gene3D" id="2.60.40.1090">
    <property type="entry name" value="Fimbrial-type adhesion domain"/>
    <property type="match status" value="1"/>
</dbReference>
<gene>
    <name evidence="4" type="ORF">WN985_29770</name>
</gene>
<dbReference type="Pfam" id="PF00419">
    <property type="entry name" value="Fimbrial"/>
    <property type="match status" value="1"/>
</dbReference>
<dbReference type="SUPFAM" id="SSF49401">
    <property type="entry name" value="Bacterial adhesins"/>
    <property type="match status" value="1"/>
</dbReference>
<evidence type="ECO:0000259" key="3">
    <source>
        <dbReference type="Pfam" id="PF00419"/>
    </source>
</evidence>
<dbReference type="PANTHER" id="PTHR33420:SF3">
    <property type="entry name" value="FIMBRIAL SUBUNIT ELFA"/>
    <property type="match status" value="1"/>
</dbReference>
<evidence type="ECO:0000256" key="1">
    <source>
        <dbReference type="ARBA" id="ARBA00022729"/>
    </source>
</evidence>
<evidence type="ECO:0000256" key="2">
    <source>
        <dbReference type="SAM" id="SignalP"/>
    </source>
</evidence>
<proteinExistence type="predicted"/>
<dbReference type="InterPro" id="IPR050263">
    <property type="entry name" value="Bact_Fimbrial_Adh_Pro"/>
</dbReference>
<feature type="chain" id="PRO_5047236288" evidence="2">
    <location>
        <begin position="23"/>
        <end position="176"/>
    </location>
</feature>